<evidence type="ECO:0000256" key="1">
    <source>
        <dbReference type="ARBA" id="ARBA00022729"/>
    </source>
</evidence>
<keyword evidence="1" id="KW-0732">Signal</keyword>
<dbReference type="PANTHER" id="PTHR47976:SF49">
    <property type="entry name" value="RECEPTOR-LIKE SERINE_THREONINE-PROTEIN KINASE"/>
    <property type="match status" value="1"/>
</dbReference>
<name>A0A8T0L7M1_PHAAN</name>
<organism evidence="6 7">
    <name type="scientific">Phaseolus angularis</name>
    <name type="common">Azuki bean</name>
    <name type="synonym">Vigna angularis</name>
    <dbReference type="NCBI Taxonomy" id="3914"/>
    <lineage>
        <taxon>Eukaryota</taxon>
        <taxon>Viridiplantae</taxon>
        <taxon>Streptophyta</taxon>
        <taxon>Embryophyta</taxon>
        <taxon>Tracheophyta</taxon>
        <taxon>Spermatophyta</taxon>
        <taxon>Magnoliopsida</taxon>
        <taxon>eudicotyledons</taxon>
        <taxon>Gunneridae</taxon>
        <taxon>Pentapetalae</taxon>
        <taxon>rosids</taxon>
        <taxon>fabids</taxon>
        <taxon>Fabales</taxon>
        <taxon>Fabaceae</taxon>
        <taxon>Papilionoideae</taxon>
        <taxon>50 kb inversion clade</taxon>
        <taxon>NPAAA clade</taxon>
        <taxon>indigoferoid/millettioid clade</taxon>
        <taxon>Phaseoleae</taxon>
        <taxon>Vigna</taxon>
    </lineage>
</organism>
<dbReference type="Proteomes" id="UP000743370">
    <property type="component" value="Unassembled WGS sequence"/>
</dbReference>
<dbReference type="PROSITE" id="PS50927">
    <property type="entry name" value="BULB_LECTIN"/>
    <property type="match status" value="3"/>
</dbReference>
<dbReference type="Gene3D" id="3.30.200.20">
    <property type="entry name" value="Phosphorylase Kinase, domain 1"/>
    <property type="match status" value="2"/>
</dbReference>
<evidence type="ECO:0000313" key="6">
    <source>
        <dbReference type="EMBL" id="KAG2407936.1"/>
    </source>
</evidence>
<dbReference type="PANTHER" id="PTHR47976">
    <property type="entry name" value="G-TYPE LECTIN S-RECEPTOR-LIKE SERINE/THREONINE-PROTEIN KINASE SD2-5"/>
    <property type="match status" value="1"/>
</dbReference>
<dbReference type="InterPro" id="IPR051343">
    <property type="entry name" value="G-type_lectin_kinases/EP1-like"/>
</dbReference>
<accession>A0A8T0L7M1</accession>
<dbReference type="EMBL" id="JABFOF010000001">
    <property type="protein sequence ID" value="KAG2407936.1"/>
    <property type="molecule type" value="Genomic_DNA"/>
</dbReference>
<keyword evidence="4" id="KW-0472">Membrane</keyword>
<feature type="domain" description="Bulb-type lectin" evidence="5">
    <location>
        <begin position="521"/>
        <end position="686"/>
    </location>
</feature>
<gene>
    <name evidence="6" type="ORF">HKW66_Vig0027580</name>
</gene>
<evidence type="ECO:0000313" key="7">
    <source>
        <dbReference type="Proteomes" id="UP000743370"/>
    </source>
</evidence>
<proteinExistence type="predicted"/>
<reference evidence="6 7" key="1">
    <citation type="submission" date="2020-05" db="EMBL/GenBank/DDBJ databases">
        <title>Vigna angularis (adzuki bean) Var. LongXiaoDou No. 4 denovo assembly.</title>
        <authorList>
            <person name="Xiang H."/>
        </authorList>
    </citation>
    <scope>NUCLEOTIDE SEQUENCE [LARGE SCALE GENOMIC DNA]</scope>
    <source>
        <tissue evidence="6">Leaf</tissue>
    </source>
</reference>
<keyword evidence="2" id="KW-1015">Disulfide bond</keyword>
<dbReference type="InterPro" id="IPR001480">
    <property type="entry name" value="Bulb-type_lectin_dom"/>
</dbReference>
<keyword evidence="4" id="KW-1133">Transmembrane helix</keyword>
<protein>
    <submittedName>
        <fullName evidence="6">G-type lectin S-receptor-like serine/threonine-protein</fullName>
    </submittedName>
</protein>
<keyword evidence="4" id="KW-0812">Transmembrane</keyword>
<dbReference type="SUPFAM" id="SSF51110">
    <property type="entry name" value="alpha-D-mannose-specific plant lectins"/>
    <property type="match status" value="3"/>
</dbReference>
<dbReference type="AlphaFoldDB" id="A0A8T0L7M1"/>
<evidence type="ECO:0000256" key="2">
    <source>
        <dbReference type="ARBA" id="ARBA00023157"/>
    </source>
</evidence>
<dbReference type="InterPro" id="IPR000858">
    <property type="entry name" value="S_locus_glycoprot_dom"/>
</dbReference>
<dbReference type="GO" id="GO:0048544">
    <property type="term" value="P:recognition of pollen"/>
    <property type="evidence" value="ECO:0007669"/>
    <property type="project" value="InterPro"/>
</dbReference>
<dbReference type="Gene3D" id="2.90.10.30">
    <property type="match status" value="1"/>
</dbReference>
<feature type="transmembrane region" description="Helical" evidence="4">
    <location>
        <begin position="899"/>
        <end position="922"/>
    </location>
</feature>
<feature type="domain" description="Bulb-type lectin" evidence="5">
    <location>
        <begin position="58"/>
        <end position="176"/>
    </location>
</feature>
<comment type="caution">
    <text evidence="6">The sequence shown here is derived from an EMBL/GenBank/DDBJ whole genome shotgun (WGS) entry which is preliminary data.</text>
</comment>
<dbReference type="Pfam" id="PF01453">
    <property type="entry name" value="B_lectin"/>
    <property type="match status" value="1"/>
</dbReference>
<dbReference type="SMART" id="SM00108">
    <property type="entry name" value="B_lectin"/>
    <property type="match status" value="2"/>
</dbReference>
<dbReference type="Gene3D" id="2.90.10.10">
    <property type="entry name" value="Bulb-type lectin domain"/>
    <property type="match status" value="2"/>
</dbReference>
<sequence length="1043" mass="115413">MIVWRNEFEGVNYFRHSTLRTGKNPSTSINFIFSPHWKQVDSGKMNLVASERVSIIKPGSTLCATEFGNNSSWVSPSGHFAFGFYPQGNGFAVGIWLLGGDIPPQKTVVWTSNRDSSPLPSNSTLNITTTGLRLFPSGRESLALISTVNTTSASMLDSGNFVLYSDGSTVVWQSFDHPTDTLLGGQNLTVDAKLVSSVSEKDYSSGAFIMVMQSDGNLVAYPKNSAASGTDAYWASNTFVVSELGLDATGSLCIGISCLNENISPGNKSHNTSSIYRATLVADGNFILYEHQFENSSGSTNVRVLWNTSIGKCQIKGFCGFNSYCSNATGDAVCECFPGFVPSNSSGNASQNCILAYALDGCRSSEAPNQMILYNITQLEHVYWVDTPFSVVPMKEKECEKSLLDDCDCVAVLYSNGNCEKYGLPLIYGRWLQNLSVVALFKNASTIQNPIPSNFFPKPKSKVVTDNKNSLIMILAFTLGSISFLSLIFAVFIFFIYKRKVRKYTTLSASENLGFTGECSLRSFSFDELVKSTENFTEEIGRGSFGVVYRGETSDENQKQGGDFVVAIWLVSGENKTVVWTAQRNDPPVTSGAKLQLNMDGKLVLTDDQREEKNDHSSGRFRLKMQDDGNLVLYPVDTTDAGTEAYWASNTRSALNRVEEYQNPLDKNGTLRILNESSDGRTKVILSVISNSSLANDGNRIIYRATLNYDGIFRLYAHFKNGSTQILEKWPDVKNMCSIKGFCGFNSYCTLDDAQPLCSCLSGFISIHPNDSTLGCKRSFLKEDCWGKKDSATSYEMKSEENIVWVDFPYFKAEISQEECSAACLADCNCEAAFYDGVSCMKQRLPLRYLRRQLSDYRTSVLLWKVGDSLSNRTENDYPVPVPEPPPIKATSNKATVHIIVITSVFSLLLCSTIVISSHYTYKIRILKYKRLMETGNLGLNEEVTLRRFSYSELKRATNNFKIELGKGSFGAVYKGALDKGKLNKLFPWEVVDDKTAVENMIKVALWCIQDEPFLRPTMKSVVLMLEGVTDIAIPPCPASNST</sequence>
<feature type="domain" description="Bulb-type lectin" evidence="5">
    <location>
        <begin position="179"/>
        <end position="301"/>
    </location>
</feature>
<dbReference type="Pfam" id="PF00954">
    <property type="entry name" value="S_locus_glycop"/>
    <property type="match status" value="1"/>
</dbReference>
<keyword evidence="3" id="KW-0325">Glycoprotein</keyword>
<evidence type="ECO:0000256" key="3">
    <source>
        <dbReference type="ARBA" id="ARBA00023180"/>
    </source>
</evidence>
<evidence type="ECO:0000256" key="4">
    <source>
        <dbReference type="SAM" id="Phobius"/>
    </source>
</evidence>
<feature type="transmembrane region" description="Helical" evidence="4">
    <location>
        <begin position="471"/>
        <end position="497"/>
    </location>
</feature>
<evidence type="ECO:0000259" key="5">
    <source>
        <dbReference type="PROSITE" id="PS50927"/>
    </source>
</evidence>
<dbReference type="InterPro" id="IPR036426">
    <property type="entry name" value="Bulb-type_lectin_dom_sf"/>
</dbReference>